<reference evidence="1" key="2">
    <citation type="submission" date="2012-12" db="EMBL/GenBank/DDBJ databases">
        <authorList>
            <consortium name="WormBase Consortium"/>
            <person name="Ghedin E."/>
            <person name="Paulini M."/>
        </authorList>
    </citation>
    <scope>NUCLEOTIDE SEQUENCE</scope>
    <source>
        <strain evidence="1">FR3</strain>
    </source>
</reference>
<gene>
    <name evidence="1" type="primary">Bm9579</name>
    <name evidence="1" type="ORF">BM_Bm9579</name>
</gene>
<dbReference type="AlphaFoldDB" id="A0A1I9G1E8"/>
<accession>A0A1I9G1E8</accession>
<reference evidence="1" key="1">
    <citation type="journal article" date="2007" name="Science">
        <title>Draft genome of the filarial nematode parasite Brugia malayi.</title>
        <authorList>
            <person name="Ghedin E."/>
            <person name="Wang S."/>
            <person name="Spiro D."/>
            <person name="Caler E."/>
            <person name="Zhao Q."/>
            <person name="Crabtree J."/>
            <person name="Allen J.E."/>
            <person name="Delcher A.L."/>
            <person name="Guiliano D.B."/>
            <person name="Miranda-Saavedra D."/>
            <person name="Angiuoli S.V."/>
            <person name="Creasy T."/>
            <person name="Amedeo P."/>
            <person name="Haas B."/>
            <person name="El-Sayed N.M."/>
            <person name="Wortman J.R."/>
            <person name="Feldblyum T."/>
            <person name="Tallon L."/>
            <person name="Schatz M."/>
            <person name="Shumway M."/>
            <person name="Koo H."/>
            <person name="Salzberg S.L."/>
            <person name="Schobel S."/>
            <person name="Pertea M."/>
            <person name="Pop M."/>
            <person name="White O."/>
            <person name="Barton G.J."/>
            <person name="Carlow C.K."/>
            <person name="Crawford M.J."/>
            <person name="Daub J."/>
            <person name="Dimmic M.W."/>
            <person name="Estes C.F."/>
            <person name="Foster J.M."/>
            <person name="Ganatra M."/>
            <person name="Gregory W.F."/>
            <person name="Johnson N.M."/>
            <person name="Jin J."/>
            <person name="Komuniecki R."/>
            <person name="Korf I."/>
            <person name="Kumar S."/>
            <person name="Laney S."/>
            <person name="Li B.W."/>
            <person name="Li W."/>
            <person name="Lindblom T.H."/>
            <person name="Lustigman S."/>
            <person name="Ma D."/>
            <person name="Maina C.V."/>
            <person name="Martin D.M."/>
            <person name="McCarter J.P."/>
            <person name="McReynolds L."/>
            <person name="Mitreva M."/>
            <person name="Nutman T.B."/>
            <person name="Parkinson J."/>
            <person name="Peregrin-Alvarez J.M."/>
            <person name="Poole C."/>
            <person name="Ren Q."/>
            <person name="Saunders L."/>
            <person name="Sluder A.E."/>
            <person name="Smith K."/>
            <person name="Stanke M."/>
            <person name="Unnasch T.R."/>
            <person name="Ware J."/>
            <person name="Wei A.D."/>
            <person name="Weil G."/>
            <person name="Williams D.J."/>
            <person name="Zhang Y."/>
            <person name="Williams S.A."/>
            <person name="Fraser-Liggett C."/>
            <person name="Slatko B."/>
            <person name="Blaxter M.L."/>
            <person name="Scott A.L."/>
        </authorList>
    </citation>
    <scope>NUCLEOTIDE SEQUENCE</scope>
    <source>
        <strain evidence="1">FR3</strain>
    </source>
</reference>
<dbReference type="EMBL" id="LN856924">
    <property type="protein sequence ID" value="CDP94493.1"/>
    <property type="molecule type" value="Genomic_DNA"/>
</dbReference>
<name>A0A1I9G1E8_BRUMA</name>
<sequence length="84" mass="9662">MRSGGGGTRQVMLHSLRTFIWQWKEESGVSLCLPWDAKLLNEGRQLRWAGKERVGRRAENCARQGGAALLQRTVYREREGRYAD</sequence>
<organism evidence="1">
    <name type="scientific">Brugia malayi</name>
    <name type="common">Filarial nematode worm</name>
    <dbReference type="NCBI Taxonomy" id="6279"/>
    <lineage>
        <taxon>Eukaryota</taxon>
        <taxon>Metazoa</taxon>
        <taxon>Ecdysozoa</taxon>
        <taxon>Nematoda</taxon>
        <taxon>Chromadorea</taxon>
        <taxon>Rhabditida</taxon>
        <taxon>Spirurina</taxon>
        <taxon>Spiruromorpha</taxon>
        <taxon>Filarioidea</taxon>
        <taxon>Onchocercidae</taxon>
        <taxon>Brugia</taxon>
    </lineage>
</organism>
<protein>
    <submittedName>
        <fullName evidence="1">Bm9579</fullName>
    </submittedName>
</protein>
<proteinExistence type="predicted"/>
<evidence type="ECO:0000313" key="1">
    <source>
        <dbReference type="EMBL" id="CDP94493.1"/>
    </source>
</evidence>